<dbReference type="AlphaFoldDB" id="A0AAV2WJ15"/>
<gene>
    <name evidence="10" type="ORF">BN1047_02102</name>
</gene>
<evidence type="ECO:0000313" key="10">
    <source>
        <dbReference type="EMBL" id="CDQ44226.1"/>
    </source>
</evidence>
<name>A0AAV2WJ15_MYCNE</name>
<evidence type="ECO:0000256" key="4">
    <source>
        <dbReference type="ARBA" id="ARBA00022475"/>
    </source>
</evidence>
<dbReference type="Pfam" id="PF00892">
    <property type="entry name" value="EamA"/>
    <property type="match status" value="1"/>
</dbReference>
<dbReference type="InterPro" id="IPR037185">
    <property type="entry name" value="EmrE-like"/>
</dbReference>
<feature type="transmembrane region" description="Helical" evidence="8">
    <location>
        <begin position="42"/>
        <end position="61"/>
    </location>
</feature>
<evidence type="ECO:0000313" key="11">
    <source>
        <dbReference type="Proteomes" id="UP000028864"/>
    </source>
</evidence>
<evidence type="ECO:0000256" key="6">
    <source>
        <dbReference type="ARBA" id="ARBA00022989"/>
    </source>
</evidence>
<accession>A0AAV2WJ15</accession>
<dbReference type="PANTHER" id="PTHR22911:SF137">
    <property type="entry name" value="SOLUTE CARRIER FAMILY 35 MEMBER G2-RELATED"/>
    <property type="match status" value="1"/>
</dbReference>
<comment type="subcellular location">
    <subcellularLocation>
        <location evidence="1">Cell membrane</location>
        <topology evidence="1">Multi-pass membrane protein</topology>
    </subcellularLocation>
</comment>
<feature type="transmembrane region" description="Helical" evidence="8">
    <location>
        <begin position="129"/>
        <end position="146"/>
    </location>
</feature>
<evidence type="ECO:0000256" key="7">
    <source>
        <dbReference type="ARBA" id="ARBA00023136"/>
    </source>
</evidence>
<evidence type="ECO:0000256" key="3">
    <source>
        <dbReference type="ARBA" id="ARBA00022448"/>
    </source>
</evidence>
<feature type="transmembrane region" description="Helical" evidence="8">
    <location>
        <begin position="210"/>
        <end position="231"/>
    </location>
</feature>
<sequence length="325" mass="34383">MTVRAADRQRSGWVFGIGAYGMWGLFPAFFPLLKPAGAVEILAHRIVWSAAFLAIVVVLVRRVADLRAITARTWGLLAIASALISANWAIYVYAVNNGHVVDAALGYFINPLVTVLLGPLVFRERLAGAQWVALAVAVGGVVVLTWQLGAPPYIGLGLALSFALYGAVKKVVPVDPRVSVGVEAGLATPFALGYLGYLQHDGTGTFLGSGAGHSVLLIVAGVLTALPLLLFAAAAQRLALVTMGLLFYLTPVMQLSWGIAVGGEPMPPARWVGFGLIWVALAIFTADSVLRSRARRNVRRDVRRDVHGGALDQPATVPDDRGGTC</sequence>
<dbReference type="EMBL" id="LK021338">
    <property type="protein sequence ID" value="CDQ44226.1"/>
    <property type="molecule type" value="Genomic_DNA"/>
</dbReference>
<proteinExistence type="inferred from homology"/>
<protein>
    <submittedName>
        <fullName evidence="10">RarD protein</fullName>
    </submittedName>
</protein>
<dbReference type="PANTHER" id="PTHR22911">
    <property type="entry name" value="ACYL-MALONYL CONDENSING ENZYME-RELATED"/>
    <property type="match status" value="1"/>
</dbReference>
<evidence type="ECO:0000256" key="5">
    <source>
        <dbReference type="ARBA" id="ARBA00022692"/>
    </source>
</evidence>
<dbReference type="NCBIfam" id="TIGR00688">
    <property type="entry name" value="rarD"/>
    <property type="match status" value="1"/>
</dbReference>
<feature type="transmembrane region" description="Helical" evidence="8">
    <location>
        <begin position="73"/>
        <end position="94"/>
    </location>
</feature>
<keyword evidence="3" id="KW-0813">Transport</keyword>
<evidence type="ECO:0000259" key="9">
    <source>
        <dbReference type="Pfam" id="PF00892"/>
    </source>
</evidence>
<comment type="similarity">
    <text evidence="2">Belongs to the EamA transporter family.</text>
</comment>
<feature type="transmembrane region" description="Helical" evidence="8">
    <location>
        <begin position="238"/>
        <end position="259"/>
    </location>
</feature>
<dbReference type="InterPro" id="IPR004626">
    <property type="entry name" value="RarD"/>
</dbReference>
<evidence type="ECO:0000256" key="2">
    <source>
        <dbReference type="ARBA" id="ARBA00007362"/>
    </source>
</evidence>
<dbReference type="RefSeq" id="WP_030135600.1">
    <property type="nucleotide sequence ID" value="NZ_LK021338.1"/>
</dbReference>
<dbReference type="GO" id="GO:0005886">
    <property type="term" value="C:plasma membrane"/>
    <property type="evidence" value="ECO:0007669"/>
    <property type="project" value="UniProtKB-SubCell"/>
</dbReference>
<feature type="transmembrane region" description="Helical" evidence="8">
    <location>
        <begin position="271"/>
        <end position="290"/>
    </location>
</feature>
<keyword evidence="7 8" id="KW-0472">Membrane</keyword>
<keyword evidence="5 8" id="KW-0812">Transmembrane</keyword>
<feature type="transmembrane region" description="Helical" evidence="8">
    <location>
        <begin position="12"/>
        <end position="30"/>
    </location>
</feature>
<feature type="transmembrane region" description="Helical" evidence="8">
    <location>
        <begin position="100"/>
        <end position="122"/>
    </location>
</feature>
<dbReference type="InterPro" id="IPR000620">
    <property type="entry name" value="EamA_dom"/>
</dbReference>
<feature type="domain" description="EamA" evidence="9">
    <location>
        <begin position="12"/>
        <end position="145"/>
    </location>
</feature>
<reference evidence="10" key="1">
    <citation type="submission" date="2014-05" db="EMBL/GenBank/DDBJ databases">
        <authorList>
            <person name="Urmite Genomes"/>
        </authorList>
    </citation>
    <scope>NUCLEOTIDE SEQUENCE</scope>
    <source>
        <strain evidence="10">DSM 44074</strain>
    </source>
</reference>
<keyword evidence="4" id="KW-1003">Cell membrane</keyword>
<organism evidence="10 11">
    <name type="scientific">Mycolicibacterium neoaurum</name>
    <name type="common">Mycobacterium neoaurum</name>
    <dbReference type="NCBI Taxonomy" id="1795"/>
    <lineage>
        <taxon>Bacteria</taxon>
        <taxon>Bacillati</taxon>
        <taxon>Actinomycetota</taxon>
        <taxon>Actinomycetes</taxon>
        <taxon>Mycobacteriales</taxon>
        <taxon>Mycobacteriaceae</taxon>
        <taxon>Mycolicibacterium</taxon>
    </lineage>
</organism>
<reference evidence="10" key="2">
    <citation type="submission" date="2015-09" db="EMBL/GenBank/DDBJ databases">
        <title>Draft genome sequence of Mycobacterium neoaurum DSM 44074.</title>
        <authorList>
            <person name="Croce O."/>
            <person name="Robert C."/>
            <person name="Raoult D."/>
            <person name="Drancourt M."/>
        </authorList>
    </citation>
    <scope>NUCLEOTIDE SEQUENCE</scope>
    <source>
        <strain evidence="10">DSM 44074</strain>
    </source>
</reference>
<dbReference type="Proteomes" id="UP000028864">
    <property type="component" value="Unassembled WGS sequence"/>
</dbReference>
<evidence type="ECO:0000256" key="1">
    <source>
        <dbReference type="ARBA" id="ARBA00004651"/>
    </source>
</evidence>
<evidence type="ECO:0000256" key="8">
    <source>
        <dbReference type="SAM" id="Phobius"/>
    </source>
</evidence>
<keyword evidence="6 8" id="KW-1133">Transmembrane helix</keyword>
<dbReference type="SUPFAM" id="SSF103481">
    <property type="entry name" value="Multidrug resistance efflux transporter EmrE"/>
    <property type="match status" value="2"/>
</dbReference>